<evidence type="ECO:0000313" key="9">
    <source>
        <dbReference type="Proteomes" id="UP000234382"/>
    </source>
</evidence>
<protein>
    <submittedName>
        <fullName evidence="8">Heptaprenyl diphosphate synthase</fullName>
        <ecNumber evidence="8">2.5.1.30</ecNumber>
    </submittedName>
</protein>
<dbReference type="GO" id="GO:0046872">
    <property type="term" value="F:metal ion binding"/>
    <property type="evidence" value="ECO:0007669"/>
    <property type="project" value="UniProtKB-KW"/>
</dbReference>
<dbReference type="Gene3D" id="1.10.600.10">
    <property type="entry name" value="Farnesyl Diphosphate Synthase"/>
    <property type="match status" value="1"/>
</dbReference>
<dbReference type="InterPro" id="IPR033749">
    <property type="entry name" value="Polyprenyl_synt_CS"/>
</dbReference>
<gene>
    <name evidence="8" type="ORF">BI49514_02424</name>
</gene>
<evidence type="ECO:0000256" key="6">
    <source>
        <dbReference type="RuleBase" id="RU004466"/>
    </source>
</evidence>
<dbReference type="SUPFAM" id="SSF48576">
    <property type="entry name" value="Terpenoid synthases"/>
    <property type="match status" value="1"/>
</dbReference>
<dbReference type="CDD" id="cd00685">
    <property type="entry name" value="Trans_IPPS_HT"/>
    <property type="match status" value="1"/>
</dbReference>
<dbReference type="SFLD" id="SFLDG01017">
    <property type="entry name" value="Polyprenyl_Transferase_Like"/>
    <property type="match status" value="1"/>
</dbReference>
<dbReference type="InterPro" id="IPR000092">
    <property type="entry name" value="Polyprenyl_synt"/>
</dbReference>
<dbReference type="Proteomes" id="UP000234382">
    <property type="component" value="Unassembled WGS sequence"/>
</dbReference>
<dbReference type="GO" id="GO:0008299">
    <property type="term" value="P:isoprenoid biosynthetic process"/>
    <property type="evidence" value="ECO:0007669"/>
    <property type="project" value="InterPro"/>
</dbReference>
<evidence type="ECO:0000256" key="2">
    <source>
        <dbReference type="ARBA" id="ARBA00006706"/>
    </source>
</evidence>
<keyword evidence="9" id="KW-1185">Reference proteome</keyword>
<comment type="cofactor">
    <cofactor evidence="1">
        <name>Mg(2+)</name>
        <dbReference type="ChEBI" id="CHEBI:18420"/>
    </cofactor>
</comment>
<dbReference type="GO" id="GO:0000010">
    <property type="term" value="F:heptaprenyl diphosphate synthase activity"/>
    <property type="evidence" value="ECO:0007669"/>
    <property type="project" value="UniProtKB-EC"/>
</dbReference>
<evidence type="ECO:0000256" key="1">
    <source>
        <dbReference type="ARBA" id="ARBA00001946"/>
    </source>
</evidence>
<dbReference type="Pfam" id="PF00348">
    <property type="entry name" value="polyprenyl_synt"/>
    <property type="match status" value="1"/>
</dbReference>
<comment type="similarity">
    <text evidence="2 6">Belongs to the FPP/GGPP synthase family.</text>
</comment>
<proteinExistence type="inferred from homology"/>
<name>A0A2H1JW08_9MICO</name>
<evidence type="ECO:0000256" key="4">
    <source>
        <dbReference type="ARBA" id="ARBA00022723"/>
    </source>
</evidence>
<keyword evidence="3 6" id="KW-0808">Transferase</keyword>
<evidence type="ECO:0000256" key="3">
    <source>
        <dbReference type="ARBA" id="ARBA00022679"/>
    </source>
</evidence>
<evidence type="ECO:0000313" key="8">
    <source>
        <dbReference type="EMBL" id="SMX91639.1"/>
    </source>
</evidence>
<dbReference type="EMBL" id="FXYX01000018">
    <property type="protein sequence ID" value="SMX91639.1"/>
    <property type="molecule type" value="Genomic_DNA"/>
</dbReference>
<dbReference type="PANTHER" id="PTHR12001:SF69">
    <property type="entry name" value="ALL TRANS-POLYPRENYL-DIPHOSPHATE SYNTHASE PDSS1"/>
    <property type="match status" value="1"/>
</dbReference>
<dbReference type="PANTHER" id="PTHR12001">
    <property type="entry name" value="GERANYLGERANYL PYROPHOSPHATE SYNTHASE"/>
    <property type="match status" value="1"/>
</dbReference>
<accession>A0A2H1JW08</accession>
<dbReference type="InterPro" id="IPR008949">
    <property type="entry name" value="Isoprenoid_synthase_dom_sf"/>
</dbReference>
<dbReference type="AlphaFoldDB" id="A0A2H1JW08"/>
<dbReference type="PROSITE" id="PS00444">
    <property type="entry name" value="POLYPRENYL_SYNTHASE_2"/>
    <property type="match status" value="1"/>
</dbReference>
<evidence type="ECO:0000256" key="5">
    <source>
        <dbReference type="ARBA" id="ARBA00022842"/>
    </source>
</evidence>
<dbReference type="SFLD" id="SFLDS00005">
    <property type="entry name" value="Isoprenoid_Synthase_Type_I"/>
    <property type="match status" value="1"/>
</dbReference>
<feature type="region of interest" description="Disordered" evidence="7">
    <location>
        <begin position="1"/>
        <end position="43"/>
    </location>
</feature>
<dbReference type="EC" id="2.5.1.30" evidence="8"/>
<reference evidence="9" key="1">
    <citation type="submission" date="2017-03" db="EMBL/GenBank/DDBJ databases">
        <authorList>
            <person name="Monnet C."/>
        </authorList>
    </citation>
    <scope>NUCLEOTIDE SEQUENCE [LARGE SCALE GENOMIC DNA]</scope>
    <source>
        <strain evidence="9">ATCC 49514</strain>
    </source>
</reference>
<keyword evidence="4" id="KW-0479">Metal-binding</keyword>
<feature type="compositionally biased region" description="Basic and acidic residues" evidence="7">
    <location>
        <begin position="15"/>
        <end position="24"/>
    </location>
</feature>
<evidence type="ECO:0000256" key="7">
    <source>
        <dbReference type="SAM" id="MobiDB-lite"/>
    </source>
</evidence>
<organism evidence="8 9">
    <name type="scientific">Brevibacterium iodinum ATCC 49514</name>
    <dbReference type="NCBI Taxonomy" id="1255616"/>
    <lineage>
        <taxon>Bacteria</taxon>
        <taxon>Bacillati</taxon>
        <taxon>Actinomycetota</taxon>
        <taxon>Actinomycetes</taxon>
        <taxon>Micrococcales</taxon>
        <taxon>Brevibacteriaceae</taxon>
        <taxon>Brevibacterium</taxon>
    </lineage>
</organism>
<keyword evidence="5" id="KW-0460">Magnesium</keyword>
<sequence length="371" mass="39711">MSERRDEDAETTVKNSERKGEDNGMPRTTTTNDEDMSHLASPATFTGDDAQLAAEISIQLETVEARLYEVTEQTRRLPDETSKHLLAAGGKRARPNLVLLTARLGDAQNEDIVDAAVAVELIHLASLYHDDVMDDAPVRRGAKAAHEVWGNSVAILTGDLLFSKASGVTAKLGPEAVRIQAETFERLVLGQLNEFAGPPEGADEIEHYIQVLADKTGSLIATSARFGIMFSGADANLAEPVRVFGERVGVAFQLADDIIDLTTTSSESGKTPGTDLRERVPTLPVLYVRAAAAEGDESAAEVVRLLDADLDSDEALEAARAALAAHPVTERARTEAARWAEESKAALAPLPDGRVKEALFAFADSVVSRSS</sequence>